<dbReference type="Proteomes" id="UP000320209">
    <property type="component" value="Unassembled WGS sequence"/>
</dbReference>
<dbReference type="RefSeq" id="WP_141778765.1">
    <property type="nucleotide sequence ID" value="NZ_VFOV01000001.1"/>
</dbReference>
<evidence type="ECO:0000313" key="2">
    <source>
        <dbReference type="EMBL" id="TQL66567.1"/>
    </source>
</evidence>
<reference evidence="2 3" key="1">
    <citation type="submission" date="2019-06" db="EMBL/GenBank/DDBJ databases">
        <title>Sequencing the genomes of 1000 actinobacteria strains.</title>
        <authorList>
            <person name="Klenk H.-P."/>
        </authorList>
    </citation>
    <scope>NUCLEOTIDE SEQUENCE [LARGE SCALE GENOMIC DNA]</scope>
    <source>
        <strain evidence="2 3">DSM 25218</strain>
    </source>
</reference>
<keyword evidence="1" id="KW-1133">Transmembrane helix</keyword>
<feature type="transmembrane region" description="Helical" evidence="1">
    <location>
        <begin position="66"/>
        <end position="85"/>
    </location>
</feature>
<gene>
    <name evidence="2" type="ORF">FB381_0430</name>
</gene>
<evidence type="ECO:0000256" key="1">
    <source>
        <dbReference type="SAM" id="Phobius"/>
    </source>
</evidence>
<proteinExistence type="predicted"/>
<dbReference type="OrthoDB" id="3785589at2"/>
<organism evidence="2 3">
    <name type="scientific">Nocardioides albertanoniae</name>
    <dbReference type="NCBI Taxonomy" id="1175486"/>
    <lineage>
        <taxon>Bacteria</taxon>
        <taxon>Bacillati</taxon>
        <taxon>Actinomycetota</taxon>
        <taxon>Actinomycetes</taxon>
        <taxon>Propionibacteriales</taxon>
        <taxon>Nocardioidaceae</taxon>
        <taxon>Nocardioides</taxon>
    </lineage>
</organism>
<feature type="transmembrane region" description="Helical" evidence="1">
    <location>
        <begin position="97"/>
        <end position="116"/>
    </location>
</feature>
<sequence length="118" mass="12218">MDALTPIGFIVAGYAALVTVAAALGVALKAPRPKWLDQLAWMLEVLALVLALGALAGWSAGRKPESLSTFLGYLGALVCLMPLALQTMRGDRSPWSSGVIAAAALAVGVVAVRVMMVR</sequence>
<name>A0A543A1W1_9ACTN</name>
<evidence type="ECO:0000313" key="3">
    <source>
        <dbReference type="Proteomes" id="UP000320209"/>
    </source>
</evidence>
<keyword evidence="1" id="KW-0812">Transmembrane</keyword>
<accession>A0A543A1W1</accession>
<feature type="transmembrane region" description="Helical" evidence="1">
    <location>
        <begin position="39"/>
        <end position="60"/>
    </location>
</feature>
<dbReference type="EMBL" id="VFOV01000001">
    <property type="protein sequence ID" value="TQL66567.1"/>
    <property type="molecule type" value="Genomic_DNA"/>
</dbReference>
<protein>
    <recommendedName>
        <fullName evidence="4">Integral membrane protein</fullName>
    </recommendedName>
</protein>
<dbReference type="AlphaFoldDB" id="A0A543A1W1"/>
<keyword evidence="3" id="KW-1185">Reference proteome</keyword>
<keyword evidence="1" id="KW-0472">Membrane</keyword>
<evidence type="ECO:0008006" key="4">
    <source>
        <dbReference type="Google" id="ProtNLM"/>
    </source>
</evidence>
<feature type="transmembrane region" description="Helical" evidence="1">
    <location>
        <begin position="6"/>
        <end position="27"/>
    </location>
</feature>
<comment type="caution">
    <text evidence="2">The sequence shown here is derived from an EMBL/GenBank/DDBJ whole genome shotgun (WGS) entry which is preliminary data.</text>
</comment>